<gene>
    <name evidence="2" type="ORF">FTW19_16255</name>
</gene>
<evidence type="ECO:0000256" key="1">
    <source>
        <dbReference type="SAM" id="MobiDB-lite"/>
    </source>
</evidence>
<dbReference type="RefSeq" id="WP_147648606.1">
    <property type="nucleotide sequence ID" value="NZ_CP042806.1"/>
</dbReference>
<proteinExistence type="predicted"/>
<dbReference type="EMBL" id="CP042806">
    <property type="protein sequence ID" value="QEE29414.1"/>
    <property type="molecule type" value="Genomic_DNA"/>
</dbReference>
<dbReference type="KEGG" id="talb:FTW19_16255"/>
<evidence type="ECO:0008006" key="4">
    <source>
        <dbReference type="Google" id="ProtNLM"/>
    </source>
</evidence>
<organism evidence="2 3">
    <name type="scientific">Terriglobus albidus</name>
    <dbReference type="NCBI Taxonomy" id="1592106"/>
    <lineage>
        <taxon>Bacteria</taxon>
        <taxon>Pseudomonadati</taxon>
        <taxon>Acidobacteriota</taxon>
        <taxon>Terriglobia</taxon>
        <taxon>Terriglobales</taxon>
        <taxon>Acidobacteriaceae</taxon>
        <taxon>Terriglobus</taxon>
    </lineage>
</organism>
<accession>A0A5B9ECP0</accession>
<dbReference type="OrthoDB" id="107519at2"/>
<evidence type="ECO:0000313" key="3">
    <source>
        <dbReference type="Proteomes" id="UP000321820"/>
    </source>
</evidence>
<dbReference type="AlphaFoldDB" id="A0A5B9ECP0"/>
<protein>
    <recommendedName>
        <fullName evidence="4">WD40 repeat domain-containing protein</fullName>
    </recommendedName>
</protein>
<dbReference type="Proteomes" id="UP000321820">
    <property type="component" value="Chromosome"/>
</dbReference>
<sequence length="439" mass="48030">MLCVHTALFAQTQIPLQPPRPQKTSPNQLQVPKTQKADLRIDLGLILPQARFLLDRTVYQTIDFVDERHLLVTSPVKELLPRIVDDPESDEDRMVKAQLIELPSGTVVGETKWRLHDGWRYLWRLGRGQFLLRIRGRLSTFSPLEALKADRPFVDNELLIAEGAFKGIGVSPDGTFLQIEMQEQPDPLKGDPGKLKQRLKTKAIFAEQVEKDGAIAYQVRGDADFAGAASVPMLSAGLLDMVREDSQHWGFEWKPYGGEQAVDLAGLETSCPPLTAFVSGFEFIGVGCRGDVAHSEIGAFNLEGKALWVMVLAGDSNSAALKTADKAGRFAYSRLLSIMGSGPSSNTPETVQGQEIQVYQTSSGRPLAKILAVPPQQAGLNFDLSPDGSRLAVAEGRTIEIFNLPQPTAQEKKELQHALSAAPRPGRARIHLTGGDGDR</sequence>
<name>A0A5B9ECP0_9BACT</name>
<evidence type="ECO:0000313" key="2">
    <source>
        <dbReference type="EMBL" id="QEE29414.1"/>
    </source>
</evidence>
<feature type="region of interest" description="Disordered" evidence="1">
    <location>
        <begin position="410"/>
        <end position="439"/>
    </location>
</feature>
<reference evidence="2 3" key="1">
    <citation type="submission" date="2019-08" db="EMBL/GenBank/DDBJ databases">
        <title>Complete genome sequence of Terriglobus albidus strain ORNL.</title>
        <authorList>
            <person name="Podar M."/>
        </authorList>
    </citation>
    <scope>NUCLEOTIDE SEQUENCE [LARGE SCALE GENOMIC DNA]</scope>
    <source>
        <strain evidence="2 3">ORNL</strain>
    </source>
</reference>
<keyword evidence="3" id="KW-1185">Reference proteome</keyword>